<proteinExistence type="predicted"/>
<evidence type="ECO:0000313" key="1">
    <source>
        <dbReference type="EMBL" id="MPL89802.1"/>
    </source>
</evidence>
<organism evidence="1">
    <name type="scientific">bioreactor metagenome</name>
    <dbReference type="NCBI Taxonomy" id="1076179"/>
    <lineage>
        <taxon>unclassified sequences</taxon>
        <taxon>metagenomes</taxon>
        <taxon>ecological metagenomes</taxon>
    </lineage>
</organism>
<name>A0A644VGK7_9ZZZZ</name>
<protein>
    <submittedName>
        <fullName evidence="1">Uncharacterized protein</fullName>
    </submittedName>
</protein>
<dbReference type="EMBL" id="VSSQ01000288">
    <property type="protein sequence ID" value="MPL89802.1"/>
    <property type="molecule type" value="Genomic_DNA"/>
</dbReference>
<dbReference type="AlphaFoldDB" id="A0A644VGK7"/>
<accession>A0A644VGK7</accession>
<gene>
    <name evidence="1" type="ORF">SDC9_35844</name>
</gene>
<comment type="caution">
    <text evidence="1">The sequence shown here is derived from an EMBL/GenBank/DDBJ whole genome shotgun (WGS) entry which is preliminary data.</text>
</comment>
<reference evidence="1" key="1">
    <citation type="submission" date="2019-08" db="EMBL/GenBank/DDBJ databases">
        <authorList>
            <person name="Kucharzyk K."/>
            <person name="Murdoch R.W."/>
            <person name="Higgins S."/>
            <person name="Loffler F."/>
        </authorList>
    </citation>
    <scope>NUCLEOTIDE SEQUENCE</scope>
</reference>
<sequence>MSEKLCPLLGETCVKGSCQWWDPEWKDCTMNVMVRYLRAQDVRATFEHNVPAEFLEGKRT</sequence>